<evidence type="ECO:0000313" key="2">
    <source>
        <dbReference type="EMBL" id="MDN4495507.1"/>
    </source>
</evidence>
<dbReference type="RefSeq" id="WP_301139817.1">
    <property type="nucleotide sequence ID" value="NZ_JAUHTQ010000023.1"/>
</dbReference>
<keyword evidence="1" id="KW-1133">Transmembrane helix</keyword>
<sequence>MNILNQQGAAKTKIIAITIILLILIGGALTIFNDVADQSVAFSEEEINESNEIAQEELNLAFSTTENYTFEQRAEAIESIGYSEPEIEKSTMTFEKHTNSNVYVLLKLQPHETYEELSRVLIQIFDKDNGAMITELDNVLTWQKTAE</sequence>
<proteinExistence type="predicted"/>
<organism evidence="2 3">
    <name type="scientific">Ureibacillus aquaedulcis</name>
    <dbReference type="NCBI Taxonomy" id="3058421"/>
    <lineage>
        <taxon>Bacteria</taxon>
        <taxon>Bacillati</taxon>
        <taxon>Bacillota</taxon>
        <taxon>Bacilli</taxon>
        <taxon>Bacillales</taxon>
        <taxon>Caryophanaceae</taxon>
        <taxon>Ureibacillus</taxon>
    </lineage>
</organism>
<keyword evidence="1" id="KW-0812">Transmembrane</keyword>
<keyword evidence="1" id="KW-0472">Membrane</keyword>
<feature type="transmembrane region" description="Helical" evidence="1">
    <location>
        <begin position="12"/>
        <end position="32"/>
    </location>
</feature>
<protein>
    <submittedName>
        <fullName evidence="2">Uncharacterized protein</fullName>
    </submittedName>
</protein>
<evidence type="ECO:0000256" key="1">
    <source>
        <dbReference type="SAM" id="Phobius"/>
    </source>
</evidence>
<dbReference type="EMBL" id="JAUHTQ010000023">
    <property type="protein sequence ID" value="MDN4495507.1"/>
    <property type="molecule type" value="Genomic_DNA"/>
</dbReference>
<reference evidence="2" key="1">
    <citation type="submission" date="2023-07" db="EMBL/GenBank/DDBJ databases">
        <title>Ureibacillus sp. isolated from freshwater well.</title>
        <authorList>
            <person name="Kirdat K."/>
            <person name="Bhatt A."/>
            <person name="Teware R."/>
            <person name="Bhavsar Y."/>
            <person name="Yadav A."/>
        </authorList>
    </citation>
    <scope>NUCLEOTIDE SEQUENCE</scope>
    <source>
        <strain evidence="2">BA0131</strain>
    </source>
</reference>
<accession>A0ABT8GVR1</accession>
<evidence type="ECO:0000313" key="3">
    <source>
        <dbReference type="Proteomes" id="UP001172743"/>
    </source>
</evidence>
<name>A0ABT8GVR1_9BACL</name>
<gene>
    <name evidence="2" type="ORF">QYB95_18345</name>
</gene>
<keyword evidence="3" id="KW-1185">Reference proteome</keyword>
<comment type="caution">
    <text evidence="2">The sequence shown here is derived from an EMBL/GenBank/DDBJ whole genome shotgun (WGS) entry which is preliminary data.</text>
</comment>
<dbReference type="Proteomes" id="UP001172743">
    <property type="component" value="Unassembled WGS sequence"/>
</dbReference>